<dbReference type="GO" id="GO:0006082">
    <property type="term" value="P:organic acid metabolic process"/>
    <property type="evidence" value="ECO:0007669"/>
    <property type="project" value="TreeGrafter"/>
</dbReference>
<dbReference type="InterPro" id="IPR036396">
    <property type="entry name" value="Cyt_P450_sf"/>
</dbReference>
<dbReference type="GO" id="GO:0005506">
    <property type="term" value="F:iron ion binding"/>
    <property type="evidence" value="ECO:0007669"/>
    <property type="project" value="InterPro"/>
</dbReference>
<evidence type="ECO:0000256" key="2">
    <source>
        <dbReference type="ARBA" id="ARBA00010617"/>
    </source>
</evidence>
<evidence type="ECO:0000256" key="1">
    <source>
        <dbReference type="ARBA" id="ARBA00001971"/>
    </source>
</evidence>
<keyword evidence="5 9" id="KW-0560">Oxidoreductase</keyword>
<dbReference type="Gene3D" id="1.10.630.10">
    <property type="entry name" value="Cytochrome P450"/>
    <property type="match status" value="1"/>
</dbReference>
<evidence type="ECO:0000256" key="5">
    <source>
        <dbReference type="ARBA" id="ARBA00023002"/>
    </source>
</evidence>
<dbReference type="PANTHER" id="PTHR24300">
    <property type="entry name" value="CYTOCHROME P450 508A4-RELATED"/>
    <property type="match status" value="1"/>
</dbReference>
<dbReference type="GO" id="GO:0006805">
    <property type="term" value="P:xenobiotic metabolic process"/>
    <property type="evidence" value="ECO:0007669"/>
    <property type="project" value="TreeGrafter"/>
</dbReference>
<dbReference type="GO" id="GO:0016712">
    <property type="term" value="F:oxidoreductase activity, acting on paired donors, with incorporation or reduction of molecular oxygen, reduced flavin or flavoprotein as one donor, and incorporation of one atom of oxygen"/>
    <property type="evidence" value="ECO:0007669"/>
    <property type="project" value="TreeGrafter"/>
</dbReference>
<evidence type="ECO:0000256" key="6">
    <source>
        <dbReference type="ARBA" id="ARBA00023004"/>
    </source>
</evidence>
<keyword evidence="7 9" id="KW-0503">Monooxygenase</keyword>
<organism evidence="10 11">
    <name type="scientific">Cryptotermes secundus</name>
    <dbReference type="NCBI Taxonomy" id="105785"/>
    <lineage>
        <taxon>Eukaryota</taxon>
        <taxon>Metazoa</taxon>
        <taxon>Ecdysozoa</taxon>
        <taxon>Arthropoda</taxon>
        <taxon>Hexapoda</taxon>
        <taxon>Insecta</taxon>
        <taxon>Pterygota</taxon>
        <taxon>Neoptera</taxon>
        <taxon>Polyneoptera</taxon>
        <taxon>Dictyoptera</taxon>
        <taxon>Blattodea</taxon>
        <taxon>Blattoidea</taxon>
        <taxon>Termitoidae</taxon>
        <taxon>Kalotermitidae</taxon>
        <taxon>Cryptotermitinae</taxon>
        <taxon>Cryptotermes</taxon>
    </lineage>
</organism>
<dbReference type="GO" id="GO:0005737">
    <property type="term" value="C:cytoplasm"/>
    <property type="evidence" value="ECO:0007669"/>
    <property type="project" value="TreeGrafter"/>
</dbReference>
<dbReference type="STRING" id="105785.A0A2J7PVT0"/>
<evidence type="ECO:0000313" key="10">
    <source>
        <dbReference type="EMBL" id="PNF20447.1"/>
    </source>
</evidence>
<dbReference type="GO" id="GO:0020037">
    <property type="term" value="F:heme binding"/>
    <property type="evidence" value="ECO:0007669"/>
    <property type="project" value="InterPro"/>
</dbReference>
<evidence type="ECO:0000313" key="11">
    <source>
        <dbReference type="Proteomes" id="UP000235965"/>
    </source>
</evidence>
<evidence type="ECO:0000256" key="8">
    <source>
        <dbReference type="PIRSR" id="PIRSR602401-1"/>
    </source>
</evidence>
<comment type="similarity">
    <text evidence="2 9">Belongs to the cytochrome P450 family.</text>
</comment>
<name>A0A2J7PVT0_9NEOP</name>
<dbReference type="Pfam" id="PF00067">
    <property type="entry name" value="p450"/>
    <property type="match status" value="1"/>
</dbReference>
<protein>
    <submittedName>
        <fullName evidence="10">Methyl farnesoate epoxidase</fullName>
    </submittedName>
</protein>
<keyword evidence="6 8" id="KW-0408">Iron</keyword>
<reference evidence="10 11" key="1">
    <citation type="submission" date="2017-12" db="EMBL/GenBank/DDBJ databases">
        <title>Hemimetabolous genomes reveal molecular basis of termite eusociality.</title>
        <authorList>
            <person name="Harrison M.C."/>
            <person name="Jongepier E."/>
            <person name="Robertson H.M."/>
            <person name="Arning N."/>
            <person name="Bitard-Feildel T."/>
            <person name="Chao H."/>
            <person name="Childers C.P."/>
            <person name="Dinh H."/>
            <person name="Doddapaneni H."/>
            <person name="Dugan S."/>
            <person name="Gowin J."/>
            <person name="Greiner C."/>
            <person name="Han Y."/>
            <person name="Hu H."/>
            <person name="Hughes D.S.T."/>
            <person name="Huylmans A.-K."/>
            <person name="Kemena C."/>
            <person name="Kremer L.P.M."/>
            <person name="Lee S.L."/>
            <person name="Lopez-Ezquerra A."/>
            <person name="Mallet L."/>
            <person name="Monroy-Kuhn J.M."/>
            <person name="Moser A."/>
            <person name="Murali S.C."/>
            <person name="Muzny D.M."/>
            <person name="Otani S."/>
            <person name="Piulachs M.-D."/>
            <person name="Poelchau M."/>
            <person name="Qu J."/>
            <person name="Schaub F."/>
            <person name="Wada-Katsumata A."/>
            <person name="Worley K.C."/>
            <person name="Xie Q."/>
            <person name="Ylla G."/>
            <person name="Poulsen M."/>
            <person name="Gibbs R.A."/>
            <person name="Schal C."/>
            <person name="Richards S."/>
            <person name="Belles X."/>
            <person name="Korb J."/>
            <person name="Bornberg-Bauer E."/>
        </authorList>
    </citation>
    <scope>NUCLEOTIDE SEQUENCE [LARGE SCALE GENOMIC DNA]</scope>
    <source>
        <tissue evidence="10">Whole body</tissue>
    </source>
</reference>
<comment type="caution">
    <text evidence="10">The sequence shown here is derived from an EMBL/GenBank/DDBJ whole genome shotgun (WGS) entry which is preliminary data.</text>
</comment>
<keyword evidence="3 8" id="KW-0349">Heme</keyword>
<dbReference type="InterPro" id="IPR050182">
    <property type="entry name" value="Cytochrome_P450_fam2"/>
</dbReference>
<evidence type="ECO:0000256" key="4">
    <source>
        <dbReference type="ARBA" id="ARBA00022723"/>
    </source>
</evidence>
<dbReference type="PRINTS" id="PR00385">
    <property type="entry name" value="P450"/>
</dbReference>
<dbReference type="PROSITE" id="PS00086">
    <property type="entry name" value="CYTOCHROME_P450"/>
    <property type="match status" value="1"/>
</dbReference>
<dbReference type="Proteomes" id="UP000235965">
    <property type="component" value="Unassembled WGS sequence"/>
</dbReference>
<dbReference type="PANTHER" id="PTHR24300:SF376">
    <property type="entry name" value="CYTOCHROME P450 15A1"/>
    <property type="match status" value="1"/>
</dbReference>
<dbReference type="SUPFAM" id="SSF48264">
    <property type="entry name" value="Cytochrome P450"/>
    <property type="match status" value="1"/>
</dbReference>
<dbReference type="GO" id="GO:0008395">
    <property type="term" value="F:steroid hydroxylase activity"/>
    <property type="evidence" value="ECO:0007669"/>
    <property type="project" value="TreeGrafter"/>
</dbReference>
<sequence length="485" mass="55363">MIILIFVAFVALLLYSVLIFKPKNFPPGPPCLPVVGSIPFIPAKHVQFTMVKKWKKQYGPVVGLMLGSKPALAVIGAEECLEVFRRDEFQGRPDTFNSRDRAFNKRLGFFFTDGPFWVEQRRFTLRHLRDLGFGKKSLEGIILDEAEVLIKQLQFNEIQKCGFFGVPAINVLWAVLGGERHSHDDREFKALLQKITRLFRTGNPSGDIVDVLPFLRLIFPNLAGYRERNIATTGGHNFFREAIRQHARTLDENESRDFIDVYLKEMKKNDGINNTSFTEDGLITILLDLFSAGAESVANSLDYCILYLILHPHIQKKVQDELDAVVGRSRRPSLDDKPRLPYVEATLTEVLRINPIAPLTPHHRVLKDTKLNGYDIPKDTTVIICSYGVLSDPDHWGDPEVFRPERFLDSNGKFMKDDWMINFGSGKRFCLGESLARNILFIFFATFFQEFSLSIPEGDPKPSTMPQSGFTTAPYPFRMKIKERL</sequence>
<dbReference type="InterPro" id="IPR002401">
    <property type="entry name" value="Cyt_P450_E_grp-I"/>
</dbReference>
<dbReference type="InParanoid" id="A0A2J7PVT0"/>
<keyword evidence="11" id="KW-1185">Reference proteome</keyword>
<dbReference type="FunFam" id="1.10.630.10:FF:000036">
    <property type="entry name" value="CYtochrome P450 family"/>
    <property type="match status" value="1"/>
</dbReference>
<dbReference type="PRINTS" id="PR00463">
    <property type="entry name" value="EP450I"/>
</dbReference>
<dbReference type="InterPro" id="IPR017972">
    <property type="entry name" value="Cyt_P450_CS"/>
</dbReference>
<evidence type="ECO:0000256" key="3">
    <source>
        <dbReference type="ARBA" id="ARBA00022617"/>
    </source>
</evidence>
<evidence type="ECO:0000256" key="7">
    <source>
        <dbReference type="ARBA" id="ARBA00023033"/>
    </source>
</evidence>
<keyword evidence="4 8" id="KW-0479">Metal-binding</keyword>
<dbReference type="AlphaFoldDB" id="A0A2J7PVT0"/>
<gene>
    <name evidence="10" type="primary">CYP15A1_2</name>
    <name evidence="10" type="ORF">B7P43_G08120</name>
</gene>
<dbReference type="OrthoDB" id="3934656at2759"/>
<dbReference type="EMBL" id="NEVH01020943">
    <property type="protein sequence ID" value="PNF20447.1"/>
    <property type="molecule type" value="Genomic_DNA"/>
</dbReference>
<feature type="binding site" description="axial binding residue" evidence="8">
    <location>
        <position position="430"/>
    </location>
    <ligand>
        <name>heme</name>
        <dbReference type="ChEBI" id="CHEBI:30413"/>
    </ligand>
    <ligandPart>
        <name>Fe</name>
        <dbReference type="ChEBI" id="CHEBI:18248"/>
    </ligandPart>
</feature>
<accession>A0A2J7PVT0</accession>
<dbReference type="CDD" id="cd20651">
    <property type="entry name" value="CYP15A1-like"/>
    <property type="match status" value="1"/>
</dbReference>
<proteinExistence type="inferred from homology"/>
<dbReference type="InterPro" id="IPR001128">
    <property type="entry name" value="Cyt_P450"/>
</dbReference>
<evidence type="ECO:0000256" key="9">
    <source>
        <dbReference type="RuleBase" id="RU000461"/>
    </source>
</evidence>
<comment type="cofactor">
    <cofactor evidence="1 8">
        <name>heme</name>
        <dbReference type="ChEBI" id="CHEBI:30413"/>
    </cofactor>
</comment>